<keyword evidence="2" id="KW-1185">Reference proteome</keyword>
<accession>A0A9X2KQR6</accession>
<dbReference type="AlphaFoldDB" id="A0A9X2KQR6"/>
<dbReference type="Pfam" id="PF05930">
    <property type="entry name" value="Phage_AlpA"/>
    <property type="match status" value="1"/>
</dbReference>
<reference evidence="1" key="1">
    <citation type="submission" date="2022-05" db="EMBL/GenBank/DDBJ databases">
        <title>Sphingomonas sp. strain MG17 Genome sequencing and assembly.</title>
        <authorList>
            <person name="Kim I."/>
        </authorList>
    </citation>
    <scope>NUCLEOTIDE SEQUENCE</scope>
    <source>
        <strain evidence="1">MG17</strain>
    </source>
</reference>
<dbReference type="Proteomes" id="UP001139451">
    <property type="component" value="Unassembled WGS sequence"/>
</dbReference>
<evidence type="ECO:0000313" key="1">
    <source>
        <dbReference type="EMBL" id="MCP3732058.1"/>
    </source>
</evidence>
<protein>
    <submittedName>
        <fullName evidence="1">AlpA family transcriptional regulator</fullName>
    </submittedName>
</protein>
<dbReference type="PANTHER" id="PTHR36154:SF1">
    <property type="entry name" value="DNA-BINDING TRANSCRIPTIONAL ACTIVATOR ALPA"/>
    <property type="match status" value="1"/>
</dbReference>
<name>A0A9X2KQR6_9SPHN</name>
<dbReference type="Gene3D" id="1.10.238.160">
    <property type="match status" value="1"/>
</dbReference>
<comment type="caution">
    <text evidence="1">The sequence shown here is derived from an EMBL/GenBank/DDBJ whole genome shotgun (WGS) entry which is preliminary data.</text>
</comment>
<dbReference type="PANTHER" id="PTHR36154">
    <property type="entry name" value="DNA-BINDING TRANSCRIPTIONAL ACTIVATOR ALPA"/>
    <property type="match status" value="1"/>
</dbReference>
<dbReference type="InterPro" id="IPR010260">
    <property type="entry name" value="AlpA"/>
</dbReference>
<dbReference type="SUPFAM" id="SSF46955">
    <property type="entry name" value="Putative DNA-binding domain"/>
    <property type="match status" value="1"/>
</dbReference>
<dbReference type="InterPro" id="IPR009061">
    <property type="entry name" value="DNA-bd_dom_put_sf"/>
</dbReference>
<dbReference type="RefSeq" id="WP_254295170.1">
    <property type="nucleotide sequence ID" value="NZ_JAMLDX010000014.1"/>
</dbReference>
<dbReference type="InterPro" id="IPR052931">
    <property type="entry name" value="Prophage_regulatory_activator"/>
</dbReference>
<sequence>MTDRLIRLKEVLTLVPLSRSTIYERMSGGTFPRARNLGGGVVAWRESDIREWIEQCPETEQQSPEK</sequence>
<organism evidence="1 2">
    <name type="scientific">Sphingomonas tagetis</name>
    <dbReference type="NCBI Taxonomy" id="2949092"/>
    <lineage>
        <taxon>Bacteria</taxon>
        <taxon>Pseudomonadati</taxon>
        <taxon>Pseudomonadota</taxon>
        <taxon>Alphaproteobacteria</taxon>
        <taxon>Sphingomonadales</taxon>
        <taxon>Sphingomonadaceae</taxon>
        <taxon>Sphingomonas</taxon>
    </lineage>
</organism>
<gene>
    <name evidence="1" type="ORF">M9978_16660</name>
</gene>
<evidence type="ECO:0000313" key="2">
    <source>
        <dbReference type="Proteomes" id="UP001139451"/>
    </source>
</evidence>
<dbReference type="EMBL" id="JAMLDX010000014">
    <property type="protein sequence ID" value="MCP3732058.1"/>
    <property type="molecule type" value="Genomic_DNA"/>
</dbReference>
<proteinExistence type="predicted"/>